<dbReference type="AlphaFoldDB" id="A0A6G1KRN1"/>
<keyword evidence="2" id="KW-1185">Reference proteome</keyword>
<name>A0A6G1KRN1_9PLEO</name>
<accession>A0A6G1KRN1</accession>
<organism evidence="1 2">
    <name type="scientific">Pleomassaria siparia CBS 279.74</name>
    <dbReference type="NCBI Taxonomy" id="1314801"/>
    <lineage>
        <taxon>Eukaryota</taxon>
        <taxon>Fungi</taxon>
        <taxon>Dikarya</taxon>
        <taxon>Ascomycota</taxon>
        <taxon>Pezizomycotina</taxon>
        <taxon>Dothideomycetes</taxon>
        <taxon>Pleosporomycetidae</taxon>
        <taxon>Pleosporales</taxon>
        <taxon>Pleomassariaceae</taxon>
        <taxon>Pleomassaria</taxon>
    </lineage>
</organism>
<protein>
    <submittedName>
        <fullName evidence="1">Uncharacterized protein</fullName>
    </submittedName>
</protein>
<gene>
    <name evidence="1" type="ORF">K504DRAFT_28287</name>
</gene>
<sequence length="172" mass="19853">MHLFGMSLIDLDCITFTRSTSTSTSTSSSCRLAPKTCRTPCPALNIHPAKSLYRLSSYVFSLYCVPESTSRVSTSTEMTQIYRRRPTPGKRERRMRTVHSRQYFYRSDDGSLIDFGVFFFSLLEGLEWKDLIIKMRRGWMCSSYSKVWGRALYLATRGAGRINVNYCCRQNT</sequence>
<dbReference type="EMBL" id="MU005764">
    <property type="protein sequence ID" value="KAF2715514.1"/>
    <property type="molecule type" value="Genomic_DNA"/>
</dbReference>
<reference evidence="1" key="1">
    <citation type="journal article" date="2020" name="Stud. Mycol.">
        <title>101 Dothideomycetes genomes: a test case for predicting lifestyles and emergence of pathogens.</title>
        <authorList>
            <person name="Haridas S."/>
            <person name="Albert R."/>
            <person name="Binder M."/>
            <person name="Bloem J."/>
            <person name="Labutti K."/>
            <person name="Salamov A."/>
            <person name="Andreopoulos B."/>
            <person name="Baker S."/>
            <person name="Barry K."/>
            <person name="Bills G."/>
            <person name="Bluhm B."/>
            <person name="Cannon C."/>
            <person name="Castanera R."/>
            <person name="Culley D."/>
            <person name="Daum C."/>
            <person name="Ezra D."/>
            <person name="Gonzalez J."/>
            <person name="Henrissat B."/>
            <person name="Kuo A."/>
            <person name="Liang C."/>
            <person name="Lipzen A."/>
            <person name="Lutzoni F."/>
            <person name="Magnuson J."/>
            <person name="Mondo S."/>
            <person name="Nolan M."/>
            <person name="Ohm R."/>
            <person name="Pangilinan J."/>
            <person name="Park H.-J."/>
            <person name="Ramirez L."/>
            <person name="Alfaro M."/>
            <person name="Sun H."/>
            <person name="Tritt A."/>
            <person name="Yoshinaga Y."/>
            <person name="Zwiers L.-H."/>
            <person name="Turgeon B."/>
            <person name="Goodwin S."/>
            <person name="Spatafora J."/>
            <person name="Crous P."/>
            <person name="Grigoriev I."/>
        </authorList>
    </citation>
    <scope>NUCLEOTIDE SEQUENCE</scope>
    <source>
        <strain evidence="1">CBS 279.74</strain>
    </source>
</reference>
<evidence type="ECO:0000313" key="2">
    <source>
        <dbReference type="Proteomes" id="UP000799428"/>
    </source>
</evidence>
<evidence type="ECO:0000313" key="1">
    <source>
        <dbReference type="EMBL" id="KAF2715514.1"/>
    </source>
</evidence>
<dbReference type="Proteomes" id="UP000799428">
    <property type="component" value="Unassembled WGS sequence"/>
</dbReference>
<proteinExistence type="predicted"/>